<feature type="region of interest" description="Disordered" evidence="1">
    <location>
        <begin position="1"/>
        <end position="68"/>
    </location>
</feature>
<protein>
    <submittedName>
        <fullName evidence="2">Uncharacterized protein</fullName>
    </submittedName>
</protein>
<dbReference type="AlphaFoldDB" id="A0AAV6JWT4"/>
<keyword evidence="3" id="KW-1185">Reference proteome</keyword>
<feature type="compositionally biased region" description="Low complexity" evidence="1">
    <location>
        <begin position="15"/>
        <end position="30"/>
    </location>
</feature>
<evidence type="ECO:0000313" key="3">
    <source>
        <dbReference type="Proteomes" id="UP000823749"/>
    </source>
</evidence>
<name>A0AAV6JWT4_9ERIC</name>
<gene>
    <name evidence="2" type="ORF">RHGRI_017160</name>
</gene>
<evidence type="ECO:0000313" key="2">
    <source>
        <dbReference type="EMBL" id="KAG5544629.1"/>
    </source>
</evidence>
<evidence type="ECO:0000256" key="1">
    <source>
        <dbReference type="SAM" id="MobiDB-lite"/>
    </source>
</evidence>
<accession>A0AAV6JWT4</accession>
<proteinExistence type="predicted"/>
<organism evidence="2 3">
    <name type="scientific">Rhododendron griersonianum</name>
    <dbReference type="NCBI Taxonomy" id="479676"/>
    <lineage>
        <taxon>Eukaryota</taxon>
        <taxon>Viridiplantae</taxon>
        <taxon>Streptophyta</taxon>
        <taxon>Embryophyta</taxon>
        <taxon>Tracheophyta</taxon>
        <taxon>Spermatophyta</taxon>
        <taxon>Magnoliopsida</taxon>
        <taxon>eudicotyledons</taxon>
        <taxon>Gunneridae</taxon>
        <taxon>Pentapetalae</taxon>
        <taxon>asterids</taxon>
        <taxon>Ericales</taxon>
        <taxon>Ericaceae</taxon>
        <taxon>Ericoideae</taxon>
        <taxon>Rhodoreae</taxon>
        <taxon>Rhododendron</taxon>
    </lineage>
</organism>
<dbReference type="Proteomes" id="UP000823749">
    <property type="component" value="Chromosome 6"/>
</dbReference>
<feature type="compositionally biased region" description="Pro residues" evidence="1">
    <location>
        <begin position="31"/>
        <end position="41"/>
    </location>
</feature>
<reference evidence="2 3" key="1">
    <citation type="submission" date="2020-08" db="EMBL/GenBank/DDBJ databases">
        <title>Plant Genome Project.</title>
        <authorList>
            <person name="Zhang R.-G."/>
        </authorList>
    </citation>
    <scope>NUCLEOTIDE SEQUENCE [LARGE SCALE GENOMIC DNA]</scope>
    <source>
        <strain evidence="2">WSP0</strain>
        <tissue evidence="2">Leaf</tissue>
    </source>
</reference>
<dbReference type="EMBL" id="JACTNZ010000006">
    <property type="protein sequence ID" value="KAG5544629.1"/>
    <property type="molecule type" value="Genomic_DNA"/>
</dbReference>
<sequence length="100" mass="10700">MSSEEGQKRRNPQLSTDPDSGSSLSSLHGSTPPPFPQPSTPSKPTTMTAASPPKAPPTSPLSAPPNFKTSSKVIKCEMSITCYISLSFDALLLRMVIYVY</sequence>
<feature type="compositionally biased region" description="Pro residues" evidence="1">
    <location>
        <begin position="53"/>
        <end position="63"/>
    </location>
</feature>
<feature type="compositionally biased region" description="Low complexity" evidence="1">
    <location>
        <begin position="42"/>
        <end position="52"/>
    </location>
</feature>
<comment type="caution">
    <text evidence="2">The sequence shown here is derived from an EMBL/GenBank/DDBJ whole genome shotgun (WGS) entry which is preliminary data.</text>
</comment>